<organism evidence="1 2">
    <name type="scientific">Marivirga tractuosa (strain ATCC 23168 / DSM 4126 / NBRC 15989 / NCIMB 1408 / VKM B-1430 / H-43)</name>
    <name type="common">Microscilla tractuosa</name>
    <name type="synonym">Flexibacter tractuosus</name>
    <dbReference type="NCBI Taxonomy" id="643867"/>
    <lineage>
        <taxon>Bacteria</taxon>
        <taxon>Pseudomonadati</taxon>
        <taxon>Bacteroidota</taxon>
        <taxon>Cytophagia</taxon>
        <taxon>Cytophagales</taxon>
        <taxon>Marivirgaceae</taxon>
        <taxon>Marivirga</taxon>
    </lineage>
</organism>
<protein>
    <submittedName>
        <fullName evidence="1">Uncharacterized protein</fullName>
    </submittedName>
</protein>
<sequence length="158" mass="16969">MGKAILTLIISLTVISFINAQEIESEKVFGGYKYIQEGKPLNIHQLEEIMEPLPDAYKHIKKAKTNNTLATIVGYTGGFLIGWPVGTALAGGDPNWGLAGIGAGVLVLAIPFTSSYSKNVERAIGIYNSSLKSSAYLKRKPELKLIASGNGLGIRMVF</sequence>
<dbReference type="OrthoDB" id="1122180at2"/>
<reference evidence="1 2" key="1">
    <citation type="journal article" date="2011" name="Stand. Genomic Sci.">
        <title>Complete genome sequence of Marivirga tractuosa type strain (H-43).</title>
        <authorList>
            <person name="Pagani I."/>
            <person name="Chertkov O."/>
            <person name="Lapidus A."/>
            <person name="Lucas S."/>
            <person name="Del Rio T.G."/>
            <person name="Tice H."/>
            <person name="Copeland A."/>
            <person name="Cheng J.F."/>
            <person name="Nolan M."/>
            <person name="Saunders E."/>
            <person name="Pitluck S."/>
            <person name="Held B."/>
            <person name="Goodwin L."/>
            <person name="Liolios K."/>
            <person name="Ovchinikova G."/>
            <person name="Ivanova N."/>
            <person name="Mavromatis K."/>
            <person name="Pati A."/>
            <person name="Chen A."/>
            <person name="Palaniappan K."/>
            <person name="Land M."/>
            <person name="Hauser L."/>
            <person name="Jeffries C.D."/>
            <person name="Detter J.C."/>
            <person name="Han C."/>
            <person name="Tapia R."/>
            <person name="Ngatchou-Djao O.D."/>
            <person name="Rohde M."/>
            <person name="Goker M."/>
            <person name="Spring S."/>
            <person name="Sikorski J."/>
            <person name="Woyke T."/>
            <person name="Bristow J."/>
            <person name="Eisen J.A."/>
            <person name="Markowitz V."/>
            <person name="Hugenholtz P."/>
            <person name="Klenk H.P."/>
            <person name="Kyrpides N.C."/>
        </authorList>
    </citation>
    <scope>NUCLEOTIDE SEQUENCE [LARGE SCALE GENOMIC DNA]</scope>
    <source>
        <strain evidence="2">ATCC 23168 / DSM 4126 / NBRC 15989 / NCIMB 1408 / VKM B-1430 / H-43</strain>
    </source>
</reference>
<dbReference type="eggNOG" id="ENOG5030PJB">
    <property type="taxonomic scope" value="Bacteria"/>
</dbReference>
<dbReference type="RefSeq" id="WP_013453101.1">
    <property type="nucleotide sequence ID" value="NC_014759.1"/>
</dbReference>
<dbReference type="AlphaFoldDB" id="E4TTN3"/>
<proteinExistence type="predicted"/>
<dbReference type="KEGG" id="mtt:Ftrac_0948"/>
<evidence type="ECO:0000313" key="2">
    <source>
        <dbReference type="Proteomes" id="UP000008720"/>
    </source>
</evidence>
<dbReference type="HOGENOM" id="CLU_1676240_0_0_10"/>
<accession>E4TTN3</accession>
<dbReference type="EMBL" id="CP002349">
    <property type="protein sequence ID" value="ADR20950.1"/>
    <property type="molecule type" value="Genomic_DNA"/>
</dbReference>
<dbReference type="Proteomes" id="UP000008720">
    <property type="component" value="Chromosome"/>
</dbReference>
<keyword evidence="2" id="KW-1185">Reference proteome</keyword>
<name>E4TTN3_MARTH</name>
<gene>
    <name evidence="1" type="ordered locus">Ftrac_0948</name>
</gene>
<evidence type="ECO:0000313" key="1">
    <source>
        <dbReference type="EMBL" id="ADR20950.1"/>
    </source>
</evidence>